<evidence type="ECO:0000256" key="1">
    <source>
        <dbReference type="SAM" id="SignalP"/>
    </source>
</evidence>
<evidence type="ECO:0000313" key="5">
    <source>
        <dbReference type="Proteomes" id="UP000507245"/>
    </source>
</evidence>
<dbReference type="EMBL" id="CAEKKB010000002">
    <property type="protein sequence ID" value="CAB4301716.1"/>
    <property type="molecule type" value="Genomic_DNA"/>
</dbReference>
<proteinExistence type="predicted"/>
<reference evidence="5" key="1">
    <citation type="journal article" date="2020" name="Genome Biol.">
        <title>Gamete binning: chromosome-level and haplotype-resolved genome assembly enabled by high-throughput single-cell sequencing of gamete genomes.</title>
        <authorList>
            <person name="Campoy J.A."/>
            <person name="Sun H."/>
            <person name="Goel M."/>
            <person name="Jiao W.-B."/>
            <person name="Folz-Donahue K."/>
            <person name="Wang N."/>
            <person name="Rubio M."/>
            <person name="Liu C."/>
            <person name="Kukat C."/>
            <person name="Ruiz D."/>
            <person name="Huettel B."/>
            <person name="Schneeberger K."/>
        </authorList>
    </citation>
    <scope>NUCLEOTIDE SEQUENCE [LARGE SCALE GENOMIC DNA]</scope>
    <source>
        <strain evidence="5">cv. Rojo Pasion</strain>
    </source>
</reference>
<feature type="chain" id="PRO_5036388634" evidence="1">
    <location>
        <begin position="42"/>
        <end position="90"/>
    </location>
</feature>
<protein>
    <submittedName>
        <fullName evidence="3">Uncharacterized protein</fullName>
    </submittedName>
</protein>
<keyword evidence="5" id="KW-1185">Reference proteome</keyword>
<sequence length="90" mass="10071">MSNAYMERILLGSGLSWAIVLKRRKIVCCLLLLLSSGGCGSVRMPGVFDGNIIHPEEAIRLLNNQRVEFMLIHANPRVEADSVRLRQHEG</sequence>
<dbReference type="EMBL" id="CAEKDK010000002">
    <property type="protein sequence ID" value="CAB4271279.1"/>
    <property type="molecule type" value="Genomic_DNA"/>
</dbReference>
<name>A0A6J5WIW8_PRUAR</name>
<organism evidence="3 5">
    <name type="scientific">Prunus armeniaca</name>
    <name type="common">Apricot</name>
    <name type="synonym">Armeniaca vulgaris</name>
    <dbReference type="NCBI Taxonomy" id="36596"/>
    <lineage>
        <taxon>Eukaryota</taxon>
        <taxon>Viridiplantae</taxon>
        <taxon>Streptophyta</taxon>
        <taxon>Embryophyta</taxon>
        <taxon>Tracheophyta</taxon>
        <taxon>Spermatophyta</taxon>
        <taxon>Magnoliopsida</taxon>
        <taxon>eudicotyledons</taxon>
        <taxon>Gunneridae</taxon>
        <taxon>Pentapetalae</taxon>
        <taxon>rosids</taxon>
        <taxon>fabids</taxon>
        <taxon>Rosales</taxon>
        <taxon>Rosaceae</taxon>
        <taxon>Amygdaloideae</taxon>
        <taxon>Amygdaleae</taxon>
        <taxon>Prunus</taxon>
    </lineage>
</organism>
<evidence type="ECO:0000313" key="4">
    <source>
        <dbReference type="Proteomes" id="UP000507222"/>
    </source>
</evidence>
<dbReference type="AlphaFoldDB" id="A0A6J5WIW8"/>
<evidence type="ECO:0000313" key="2">
    <source>
        <dbReference type="EMBL" id="CAB4271279.1"/>
    </source>
</evidence>
<gene>
    <name evidence="2" type="ORF">CURHAP_LOCUS17645</name>
    <name evidence="3" type="ORF">ORAREDHAP_LOCUS17265</name>
</gene>
<dbReference type="Proteomes" id="UP000507245">
    <property type="component" value="Unassembled WGS sequence"/>
</dbReference>
<dbReference type="Proteomes" id="UP000507222">
    <property type="component" value="Unassembled WGS sequence"/>
</dbReference>
<reference evidence="3 4" key="2">
    <citation type="submission" date="2020-05" db="EMBL/GenBank/DDBJ databases">
        <authorList>
            <person name="Campoy J."/>
            <person name="Schneeberger K."/>
            <person name="Spophaly S."/>
        </authorList>
    </citation>
    <scope>NUCLEOTIDE SEQUENCE [LARGE SCALE GENOMIC DNA]</scope>
    <source>
        <strain evidence="3">PruArmRojPasFocal</strain>
    </source>
</reference>
<accession>A0A6J5WIW8</accession>
<evidence type="ECO:0000313" key="3">
    <source>
        <dbReference type="EMBL" id="CAB4301716.1"/>
    </source>
</evidence>
<keyword evidence="1" id="KW-0732">Signal</keyword>
<feature type="signal peptide" evidence="1">
    <location>
        <begin position="1"/>
        <end position="41"/>
    </location>
</feature>